<dbReference type="GO" id="GO:0006508">
    <property type="term" value="P:proteolysis"/>
    <property type="evidence" value="ECO:0007669"/>
    <property type="project" value="InterPro"/>
</dbReference>
<dbReference type="InterPro" id="IPR000668">
    <property type="entry name" value="Peptidase_C1A_C"/>
</dbReference>
<dbReference type="SUPFAM" id="SSF54001">
    <property type="entry name" value="Cysteine proteinases"/>
    <property type="match status" value="1"/>
</dbReference>
<dbReference type="AlphaFoldDB" id="A0A4Z1T549"/>
<evidence type="ECO:0000313" key="5">
    <source>
        <dbReference type="Proteomes" id="UP000315496"/>
    </source>
</evidence>
<reference evidence="4 5" key="1">
    <citation type="submission" date="2019-05" db="EMBL/GenBank/DDBJ databases">
        <title>The compact genome of Giardia muris reveals important steps in the evolution of intestinal protozoan parasites.</title>
        <authorList>
            <person name="Xu F."/>
            <person name="Jimenez-Gonzalez A."/>
            <person name="Einarsson E."/>
            <person name="Astvaldsson A."/>
            <person name="Peirasmaki D."/>
            <person name="Eckmann L."/>
            <person name="Andersson J.O."/>
            <person name="Svard S.G."/>
            <person name="Jerlstrom-Hultqvist J."/>
        </authorList>
    </citation>
    <scope>NUCLEOTIDE SEQUENCE [LARGE SCALE GENOMIC DNA]</scope>
    <source>
        <strain evidence="4 5">Roberts-Thomson</strain>
    </source>
</reference>
<dbReference type="OrthoDB" id="640249at2759"/>
<dbReference type="Gene3D" id="3.90.70.10">
    <property type="entry name" value="Cysteine proteinases"/>
    <property type="match status" value="1"/>
</dbReference>
<dbReference type="InterPro" id="IPR025661">
    <property type="entry name" value="Pept_asp_AS"/>
</dbReference>
<sequence length="300" mass="33356">MLSILLLLASAWAKQAVTEEGLRHLQTLDLPWVPRLSERFINMTIDDVKKMLGTMVMDLEPPQDIEIEEKVIVDLPESYDFREEFTNCNLPVNDQANCGGCWAFGAVDAFSLRRCRAGLDPVPLQLSQEYIIDCDQNNKGCSGGYLDLAWTFLQDTGVPTAECYPFTAGDKGVEGKCSKNVCADGSSITMKYKTTGSAKRIFGISNAMSELVNGGPLEASFDVAEDFMYYGSGIYTHRWGYWIGHHAVILVGYGTTDSGVDYWIVRNSWGPTWGEDGYFRIMRGRNECNFEAGFFCGPVA</sequence>
<dbReference type="SMART" id="SM00645">
    <property type="entry name" value="Pept_C1"/>
    <property type="match status" value="1"/>
</dbReference>
<dbReference type="VEuPathDB" id="GiardiaDB:GMRT_14369"/>
<evidence type="ECO:0000313" key="4">
    <source>
        <dbReference type="EMBL" id="TNJ28217.1"/>
    </source>
</evidence>
<dbReference type="Pfam" id="PF00112">
    <property type="entry name" value="Peptidase_C1"/>
    <property type="match status" value="1"/>
</dbReference>
<dbReference type="EMBL" id="VDLU01000002">
    <property type="protein sequence ID" value="TNJ28217.1"/>
    <property type="molecule type" value="Genomic_DNA"/>
</dbReference>
<dbReference type="CDD" id="cd02620">
    <property type="entry name" value="Peptidase_C1A_CathepsinB"/>
    <property type="match status" value="1"/>
</dbReference>
<evidence type="ECO:0000256" key="2">
    <source>
        <dbReference type="SAM" id="SignalP"/>
    </source>
</evidence>
<accession>A0A4Z1T549</accession>
<evidence type="ECO:0000259" key="3">
    <source>
        <dbReference type="SMART" id="SM00645"/>
    </source>
</evidence>
<dbReference type="PROSITE" id="PS00139">
    <property type="entry name" value="THIOL_PROTEASE_CYS"/>
    <property type="match status" value="1"/>
</dbReference>
<protein>
    <submittedName>
        <fullName evidence="4">Cathepsin B</fullName>
    </submittedName>
</protein>
<organism evidence="4 5">
    <name type="scientific">Giardia muris</name>
    <dbReference type="NCBI Taxonomy" id="5742"/>
    <lineage>
        <taxon>Eukaryota</taxon>
        <taxon>Metamonada</taxon>
        <taxon>Diplomonadida</taxon>
        <taxon>Hexamitidae</taxon>
        <taxon>Giardiinae</taxon>
        <taxon>Giardia</taxon>
    </lineage>
</organism>
<name>A0A4Z1T549_GIAMU</name>
<dbReference type="InterPro" id="IPR013128">
    <property type="entry name" value="Peptidase_C1A"/>
</dbReference>
<dbReference type="PANTHER" id="PTHR12411">
    <property type="entry name" value="CYSTEINE PROTEASE FAMILY C1-RELATED"/>
    <property type="match status" value="1"/>
</dbReference>
<dbReference type="Proteomes" id="UP000315496">
    <property type="component" value="Chromosome 2"/>
</dbReference>
<dbReference type="PRINTS" id="PR00705">
    <property type="entry name" value="PAPAIN"/>
</dbReference>
<proteinExistence type="inferred from homology"/>
<dbReference type="InterPro" id="IPR038765">
    <property type="entry name" value="Papain-like_cys_pep_sf"/>
</dbReference>
<gene>
    <name evidence="4" type="ORF">GMRT_14369</name>
</gene>
<dbReference type="PROSITE" id="PS00640">
    <property type="entry name" value="THIOL_PROTEASE_ASN"/>
    <property type="match status" value="1"/>
</dbReference>
<feature type="signal peptide" evidence="2">
    <location>
        <begin position="1"/>
        <end position="18"/>
    </location>
</feature>
<keyword evidence="5" id="KW-1185">Reference proteome</keyword>
<comment type="similarity">
    <text evidence="1">Belongs to the peptidase C1 family.</text>
</comment>
<feature type="domain" description="Peptidase C1A papain C-terminal" evidence="3">
    <location>
        <begin position="75"/>
        <end position="299"/>
    </location>
</feature>
<evidence type="ECO:0000256" key="1">
    <source>
        <dbReference type="ARBA" id="ARBA00008455"/>
    </source>
</evidence>
<keyword evidence="2" id="KW-0732">Signal</keyword>
<comment type="caution">
    <text evidence="4">The sequence shown here is derived from an EMBL/GenBank/DDBJ whole genome shotgun (WGS) entry which is preliminary data.</text>
</comment>
<dbReference type="InterPro" id="IPR000169">
    <property type="entry name" value="Pept_cys_AS"/>
</dbReference>
<feature type="chain" id="PRO_5021298417" evidence="2">
    <location>
        <begin position="19"/>
        <end position="300"/>
    </location>
</feature>
<dbReference type="GO" id="GO:0008234">
    <property type="term" value="F:cysteine-type peptidase activity"/>
    <property type="evidence" value="ECO:0007669"/>
    <property type="project" value="InterPro"/>
</dbReference>